<evidence type="ECO:0000313" key="3">
    <source>
        <dbReference type="Proteomes" id="UP001497623"/>
    </source>
</evidence>
<dbReference type="Proteomes" id="UP001497623">
    <property type="component" value="Unassembled WGS sequence"/>
</dbReference>
<feature type="signal peptide" evidence="1">
    <location>
        <begin position="1"/>
        <end position="28"/>
    </location>
</feature>
<dbReference type="AlphaFoldDB" id="A0AAV2PJL9"/>
<organism evidence="2 3">
    <name type="scientific">Meganyctiphanes norvegica</name>
    <name type="common">Northern krill</name>
    <name type="synonym">Thysanopoda norvegica</name>
    <dbReference type="NCBI Taxonomy" id="48144"/>
    <lineage>
        <taxon>Eukaryota</taxon>
        <taxon>Metazoa</taxon>
        <taxon>Ecdysozoa</taxon>
        <taxon>Arthropoda</taxon>
        <taxon>Crustacea</taxon>
        <taxon>Multicrustacea</taxon>
        <taxon>Malacostraca</taxon>
        <taxon>Eumalacostraca</taxon>
        <taxon>Eucarida</taxon>
        <taxon>Euphausiacea</taxon>
        <taxon>Euphausiidae</taxon>
        <taxon>Meganyctiphanes</taxon>
    </lineage>
</organism>
<feature type="chain" id="PRO_5043416153" evidence="1">
    <location>
        <begin position="29"/>
        <end position="161"/>
    </location>
</feature>
<feature type="non-terminal residue" evidence="2">
    <location>
        <position position="1"/>
    </location>
</feature>
<protein>
    <submittedName>
        <fullName evidence="2">Uncharacterized protein</fullName>
    </submittedName>
</protein>
<proteinExistence type="predicted"/>
<accession>A0AAV2PJL9</accession>
<name>A0AAV2PJL9_MEGNR</name>
<comment type="caution">
    <text evidence="2">The sequence shown here is derived from an EMBL/GenBank/DDBJ whole genome shotgun (WGS) entry which is preliminary data.</text>
</comment>
<keyword evidence="3" id="KW-1185">Reference proteome</keyword>
<sequence length="161" mass="17942">VAMAGSTALVQMLALLLVVLIVSQTARCNIQEELEAIPLLASVNNQSENDFQENSTNYLPNNMTFTHTNQSLAGQNSNTNNSATYVRAKKPCDPDYPSNCRKYGGECSRRTYIDLPRGQCNVIDKTLCEARGKCVCCLGKKCKKKLRKPECRYERGHCSQK</sequence>
<reference evidence="2 3" key="1">
    <citation type="submission" date="2024-05" db="EMBL/GenBank/DDBJ databases">
        <authorList>
            <person name="Wallberg A."/>
        </authorList>
    </citation>
    <scope>NUCLEOTIDE SEQUENCE [LARGE SCALE GENOMIC DNA]</scope>
</reference>
<evidence type="ECO:0000256" key="1">
    <source>
        <dbReference type="SAM" id="SignalP"/>
    </source>
</evidence>
<gene>
    <name evidence="2" type="ORF">MNOR_LOCUS659</name>
</gene>
<feature type="non-terminal residue" evidence="2">
    <location>
        <position position="161"/>
    </location>
</feature>
<evidence type="ECO:0000313" key="2">
    <source>
        <dbReference type="EMBL" id="CAL4059537.1"/>
    </source>
</evidence>
<keyword evidence="1" id="KW-0732">Signal</keyword>
<dbReference type="EMBL" id="CAXKWB010000153">
    <property type="protein sequence ID" value="CAL4059537.1"/>
    <property type="molecule type" value="Genomic_DNA"/>
</dbReference>